<feature type="non-terminal residue" evidence="1">
    <location>
        <position position="1"/>
    </location>
</feature>
<evidence type="ECO:0000313" key="2">
    <source>
        <dbReference type="Proteomes" id="UP000814033"/>
    </source>
</evidence>
<protein>
    <submittedName>
        <fullName evidence="1">Uncharacterized protein</fullName>
    </submittedName>
</protein>
<evidence type="ECO:0000313" key="1">
    <source>
        <dbReference type="EMBL" id="KAI0053799.1"/>
    </source>
</evidence>
<reference evidence="1" key="1">
    <citation type="submission" date="2021-02" db="EMBL/GenBank/DDBJ databases">
        <authorList>
            <consortium name="DOE Joint Genome Institute"/>
            <person name="Ahrendt S."/>
            <person name="Looney B.P."/>
            <person name="Miyauchi S."/>
            <person name="Morin E."/>
            <person name="Drula E."/>
            <person name="Courty P.E."/>
            <person name="Chicoki N."/>
            <person name="Fauchery L."/>
            <person name="Kohler A."/>
            <person name="Kuo A."/>
            <person name="Labutti K."/>
            <person name="Pangilinan J."/>
            <person name="Lipzen A."/>
            <person name="Riley R."/>
            <person name="Andreopoulos W."/>
            <person name="He G."/>
            <person name="Johnson J."/>
            <person name="Barry K.W."/>
            <person name="Grigoriev I.V."/>
            <person name="Nagy L."/>
            <person name="Hibbett D."/>
            <person name="Henrissat B."/>
            <person name="Matheny P.B."/>
            <person name="Labbe J."/>
            <person name="Martin F."/>
        </authorList>
    </citation>
    <scope>NUCLEOTIDE SEQUENCE</scope>
    <source>
        <strain evidence="1">FP105234-sp</strain>
    </source>
</reference>
<gene>
    <name evidence="1" type="ORF">FA95DRAFT_1481369</name>
</gene>
<dbReference type="Proteomes" id="UP000814033">
    <property type="component" value="Unassembled WGS sequence"/>
</dbReference>
<reference evidence="1" key="2">
    <citation type="journal article" date="2022" name="New Phytol.">
        <title>Evolutionary transition to the ectomycorrhizal habit in the genomes of a hyperdiverse lineage of mushroom-forming fungi.</title>
        <authorList>
            <person name="Looney B."/>
            <person name="Miyauchi S."/>
            <person name="Morin E."/>
            <person name="Drula E."/>
            <person name="Courty P.E."/>
            <person name="Kohler A."/>
            <person name="Kuo A."/>
            <person name="LaButti K."/>
            <person name="Pangilinan J."/>
            <person name="Lipzen A."/>
            <person name="Riley R."/>
            <person name="Andreopoulos W."/>
            <person name="He G."/>
            <person name="Johnson J."/>
            <person name="Nolan M."/>
            <person name="Tritt A."/>
            <person name="Barry K.W."/>
            <person name="Grigoriev I.V."/>
            <person name="Nagy L.G."/>
            <person name="Hibbett D."/>
            <person name="Henrissat B."/>
            <person name="Matheny P.B."/>
            <person name="Labbe J."/>
            <person name="Martin F.M."/>
        </authorList>
    </citation>
    <scope>NUCLEOTIDE SEQUENCE</scope>
    <source>
        <strain evidence="1">FP105234-sp</strain>
    </source>
</reference>
<dbReference type="EMBL" id="MU275839">
    <property type="protein sequence ID" value="KAI0053799.1"/>
    <property type="molecule type" value="Genomic_DNA"/>
</dbReference>
<name>A0ACB8SB31_9AGAM</name>
<accession>A0ACB8SB31</accession>
<sequence length="220" mass="25375">RCFPHVINIGVQTSMKCLSSSAPNPPPMSDRAEDQDTTVTPIDWTSCRAAVAACRDSSLRREAFRETIEAGNLAKTWPEQWGVHLRVLQLLRDVDTRWSSTYLMVDRAWELAPAIDRMMDSQDALRSRRMDEMDWKVLKDIREFLSIPHSVQQELSFEQTPTLPHVIPAYELLLTMLQDCRTTLPRISAAIDECIRKIQQYMNIERRKPIYALSIGNLNM</sequence>
<proteinExistence type="predicted"/>
<keyword evidence="2" id="KW-1185">Reference proteome</keyword>
<organism evidence="1 2">
    <name type="scientific">Auriscalpium vulgare</name>
    <dbReference type="NCBI Taxonomy" id="40419"/>
    <lineage>
        <taxon>Eukaryota</taxon>
        <taxon>Fungi</taxon>
        <taxon>Dikarya</taxon>
        <taxon>Basidiomycota</taxon>
        <taxon>Agaricomycotina</taxon>
        <taxon>Agaricomycetes</taxon>
        <taxon>Russulales</taxon>
        <taxon>Auriscalpiaceae</taxon>
        <taxon>Auriscalpium</taxon>
    </lineage>
</organism>
<comment type="caution">
    <text evidence="1">The sequence shown here is derived from an EMBL/GenBank/DDBJ whole genome shotgun (WGS) entry which is preliminary data.</text>
</comment>